<keyword evidence="8 10" id="KW-0406">Ion transport</keyword>
<dbReference type="Pfam" id="PF02386">
    <property type="entry name" value="TrkH"/>
    <property type="match status" value="1"/>
</dbReference>
<feature type="transmembrane region" description="Helical" evidence="10">
    <location>
        <begin position="568"/>
        <end position="597"/>
    </location>
</feature>
<keyword evidence="9 10" id="KW-0472">Membrane</keyword>
<evidence type="ECO:0000313" key="13">
    <source>
        <dbReference type="Proteomes" id="UP000422736"/>
    </source>
</evidence>
<feature type="compositionally biased region" description="Acidic residues" evidence="11">
    <location>
        <begin position="355"/>
        <end position="374"/>
    </location>
</feature>
<dbReference type="PIRSF" id="PIRSF002450">
    <property type="entry name" value="K+_transpter_TRK"/>
    <property type="match status" value="1"/>
</dbReference>
<evidence type="ECO:0000256" key="5">
    <source>
        <dbReference type="ARBA" id="ARBA00022692"/>
    </source>
</evidence>
<proteinExistence type="inferred from homology"/>
<keyword evidence="5 10" id="KW-0812">Transmembrane</keyword>
<keyword evidence="6 10" id="KW-0630">Potassium</keyword>
<protein>
    <recommendedName>
        <fullName evidence="10">Potassium transport protein</fullName>
    </recommendedName>
</protein>
<feature type="compositionally biased region" description="Polar residues" evidence="11">
    <location>
        <begin position="406"/>
        <end position="415"/>
    </location>
</feature>
<feature type="transmembrane region" description="Helical" evidence="10">
    <location>
        <begin position="105"/>
        <end position="130"/>
    </location>
</feature>
<feature type="region of interest" description="Disordered" evidence="11">
    <location>
        <begin position="159"/>
        <end position="238"/>
    </location>
</feature>
<feature type="transmembrane region" description="Helical" evidence="10">
    <location>
        <begin position="631"/>
        <end position="651"/>
    </location>
</feature>
<keyword evidence="4 10" id="KW-0633">Potassium transport</keyword>
<gene>
    <name evidence="12" type="primary">TRK1</name>
    <name evidence="12" type="ORF">FIM1_4267</name>
</gene>
<evidence type="ECO:0000256" key="6">
    <source>
        <dbReference type="ARBA" id="ARBA00022958"/>
    </source>
</evidence>
<accession>A0ABX6EZB0</accession>
<feature type="transmembrane region" description="Helical" evidence="10">
    <location>
        <begin position="809"/>
        <end position="827"/>
    </location>
</feature>
<evidence type="ECO:0000256" key="1">
    <source>
        <dbReference type="ARBA" id="ARBA00004141"/>
    </source>
</evidence>
<dbReference type="EMBL" id="CP015059">
    <property type="protein sequence ID" value="QGN17531.1"/>
    <property type="molecule type" value="Genomic_DNA"/>
</dbReference>
<evidence type="ECO:0000256" key="2">
    <source>
        <dbReference type="ARBA" id="ARBA00009137"/>
    </source>
</evidence>
<dbReference type="InterPro" id="IPR003445">
    <property type="entry name" value="Cat_transpt"/>
</dbReference>
<keyword evidence="7 10" id="KW-1133">Transmembrane helix</keyword>
<feature type="transmembrane region" description="Helical" evidence="10">
    <location>
        <begin position="696"/>
        <end position="713"/>
    </location>
</feature>
<feature type="transmembrane region" description="Helical" evidence="10">
    <location>
        <begin position="783"/>
        <end position="803"/>
    </location>
</feature>
<evidence type="ECO:0000256" key="10">
    <source>
        <dbReference type="PIRNR" id="PIRNR002450"/>
    </source>
</evidence>
<evidence type="ECO:0000256" key="7">
    <source>
        <dbReference type="ARBA" id="ARBA00022989"/>
    </source>
</evidence>
<keyword evidence="3 10" id="KW-0813">Transport</keyword>
<comment type="subcellular location">
    <subcellularLocation>
        <location evidence="1">Membrane</location>
        <topology evidence="1">Multi-pass membrane protein</topology>
    </subcellularLocation>
</comment>
<reference evidence="12 13" key="1">
    <citation type="submission" date="2016-03" db="EMBL/GenBank/DDBJ databases">
        <title>How can Kluyveromyces marxianus grow so fast - potential evolutionary course in Saccharomyces Complex revealed by comparative genomics.</title>
        <authorList>
            <person name="Mo W."/>
            <person name="Lu W."/>
            <person name="Yang X."/>
            <person name="Qi J."/>
            <person name="Lv H."/>
        </authorList>
    </citation>
    <scope>NUCLEOTIDE SEQUENCE [LARGE SCALE GENOMIC DNA]</scope>
    <source>
        <strain evidence="12 13">FIM1</strain>
    </source>
</reference>
<feature type="transmembrane region" description="Helical" evidence="10">
    <location>
        <begin position="496"/>
        <end position="519"/>
    </location>
</feature>
<dbReference type="PANTHER" id="PTHR31064">
    <property type="entry name" value="POTASSIUM TRANSPORT PROTEIN DDB_G0292412-RELATED"/>
    <property type="match status" value="1"/>
</dbReference>
<keyword evidence="13" id="KW-1185">Reference proteome</keyword>
<dbReference type="InterPro" id="IPR051143">
    <property type="entry name" value="TrkH_K-transport"/>
</dbReference>
<name>A0ABX6EZB0_KLUMA</name>
<organism evidence="12 13">
    <name type="scientific">Kluyveromyces marxianus</name>
    <name type="common">Yeast</name>
    <name type="synonym">Candida kefyr</name>
    <dbReference type="NCBI Taxonomy" id="4911"/>
    <lineage>
        <taxon>Eukaryota</taxon>
        <taxon>Fungi</taxon>
        <taxon>Dikarya</taxon>
        <taxon>Ascomycota</taxon>
        <taxon>Saccharomycotina</taxon>
        <taxon>Saccharomycetes</taxon>
        <taxon>Saccharomycetales</taxon>
        <taxon>Saccharomycetaceae</taxon>
        <taxon>Kluyveromyces</taxon>
    </lineage>
</organism>
<feature type="compositionally biased region" description="Low complexity" evidence="11">
    <location>
        <begin position="1003"/>
        <end position="1022"/>
    </location>
</feature>
<evidence type="ECO:0000256" key="9">
    <source>
        <dbReference type="ARBA" id="ARBA00023136"/>
    </source>
</evidence>
<feature type="region of interest" description="Disordered" evidence="11">
    <location>
        <begin position="403"/>
        <end position="443"/>
    </location>
</feature>
<feature type="transmembrane region" description="Helical" evidence="10">
    <location>
        <begin position="755"/>
        <end position="771"/>
    </location>
</feature>
<dbReference type="NCBIfam" id="TIGR00934">
    <property type="entry name" value="2a38euk"/>
    <property type="match status" value="1"/>
</dbReference>
<dbReference type="Proteomes" id="UP000422736">
    <property type="component" value="Chromosome 6"/>
</dbReference>
<feature type="transmembrane region" description="Helical" evidence="10">
    <location>
        <begin position="48"/>
        <end position="70"/>
    </location>
</feature>
<evidence type="ECO:0000256" key="8">
    <source>
        <dbReference type="ARBA" id="ARBA00023065"/>
    </source>
</evidence>
<dbReference type="PANTHER" id="PTHR31064:SF30">
    <property type="entry name" value="HIGH-AFFINITY POTASSIUM TRANSPORT PROTEIN-RELATED"/>
    <property type="match status" value="1"/>
</dbReference>
<dbReference type="InterPro" id="IPR004773">
    <property type="entry name" value="K/Na_transp_Trk1/HKT1"/>
</dbReference>
<evidence type="ECO:0000256" key="4">
    <source>
        <dbReference type="ARBA" id="ARBA00022538"/>
    </source>
</evidence>
<feature type="compositionally biased region" description="Polar residues" evidence="11">
    <location>
        <begin position="161"/>
        <end position="183"/>
    </location>
</feature>
<feature type="region of interest" description="Disordered" evidence="11">
    <location>
        <begin position="300"/>
        <end position="391"/>
    </location>
</feature>
<evidence type="ECO:0000256" key="3">
    <source>
        <dbReference type="ARBA" id="ARBA00022448"/>
    </source>
</evidence>
<feature type="region of interest" description="Disordered" evidence="11">
    <location>
        <begin position="939"/>
        <end position="1029"/>
    </location>
</feature>
<evidence type="ECO:0000256" key="11">
    <source>
        <dbReference type="SAM" id="MobiDB-lite"/>
    </source>
</evidence>
<comment type="similarity">
    <text evidence="2 10">Belongs to the TrkH potassium transport family.</text>
</comment>
<dbReference type="InterPro" id="IPR015958">
    <property type="entry name" value="Trk1_fungi"/>
</dbReference>
<feature type="compositionally biased region" description="Low complexity" evidence="11">
    <location>
        <begin position="377"/>
        <end position="390"/>
    </location>
</feature>
<evidence type="ECO:0000313" key="12">
    <source>
        <dbReference type="EMBL" id="QGN17531.1"/>
    </source>
</evidence>
<sequence length="1029" mass="116314">MFLRKLVRKRTVQNIETYRKTLGHRIRDGIADIAHKLHPIASLICPNFIAFHYFYIIGFSILGSIIMYPVKNYPYIDILFLATGAATQGGLNTVNTNDLLLYQQIVVYVVTTLTSSIFIHSGLAFVRLYWFERYFDGIRDWSKKDFEMRRTMTLRNREMSRNYTSESASRSGTLMPSSRTKSFSRAERDSRNFQVKLFSGEMVNRDEDNNDESSLDNRNNVESSNKSEKFLSRRKSRDINPADMYRSIAMLQDRHENKDNTTGPALVVKSPAERDIEMDQEQGASQPTDQHGQSIQFKVEPRPVKPMKHHSESSGLRKSFTQRKRPSFFKGSQSARSIRNKLRRKSKGVEYHNIDDEDGHDADMEGSSDDDEEAIQSSNSFSSSVPDSASAHNYATDDFAEHGSNVEMNSEPSSLDSHNISEDDDDDEGDHNSNAPDNLSYYGMQDGPSLRNRLNRVMSSNYLSYQPAIGRNSTFVGLSDSQKVELGGVEYRATKILCLILTIYFVGFHIMALIGLLGWIQPMEKYKKIIRADGINPTWWAFFTSMSSFNDLGLTLTPDSMYSFNKSIFVLLWMSWFIVVGNTGFPILLRFIIWVLFKISPDLSLRRDSLGFLLDHPRRCFTMLFPKAATWWLLLILVGLNAIDLILFIVLDLDTSVVKSLSAGFKVLNGLFQAVNTRTAGFSVLDLSQLHPSVQVSYMLMMYISVLPIAISIRRTNVYEEQSLGIYPNENAEPDDNNTKSFIGAHLRRQLSFDLWYMFLGLFVICICEGGKLQDASKPQFNVFQVLFEIVSAYGTVGLSLGYPGTNTSFSAQFTTISKLVIIAMLIRGRHRGLPYTLDRAIILPSEKLQENDMLHEMSQNRRSPSGLSASTSYDNRASYVGDASSEGSHERFGGFKRQSRSIWHGIASAFSMGHQPRLNRSLTSRSLDGRTMTLSHSDMWGQNEASHRYPNNSFPMERMNSRETFPRTLSSPPASVSFRDRLNDSSESPLGGIHANTVEAFENSNSNNNSTNSKHTESSSSDPIIGTT</sequence>